<dbReference type="SUPFAM" id="SSF75304">
    <property type="entry name" value="Amidase signature (AS) enzymes"/>
    <property type="match status" value="1"/>
</dbReference>
<feature type="domain" description="Amidase" evidence="1">
    <location>
        <begin position="24"/>
        <end position="429"/>
    </location>
</feature>
<keyword evidence="2" id="KW-0436">Ligase</keyword>
<name>W5TE18_9NOCA</name>
<keyword evidence="2" id="KW-0808">Transferase</keyword>
<protein>
    <submittedName>
        <fullName evidence="2">Glutamyl-tRNA(Gln) amidotransferase subunit A</fullName>
        <ecNumber evidence="2">6.3.5.-</ecNumber>
    </submittedName>
</protein>
<dbReference type="InterPro" id="IPR020556">
    <property type="entry name" value="Amidase_CS"/>
</dbReference>
<dbReference type="InterPro" id="IPR000120">
    <property type="entry name" value="Amidase"/>
</dbReference>
<evidence type="ECO:0000313" key="2">
    <source>
        <dbReference type="EMBL" id="AHH17467.1"/>
    </source>
</evidence>
<dbReference type="EMBL" id="CP006850">
    <property type="protein sequence ID" value="AHH17467.1"/>
    <property type="molecule type" value="Genomic_DNA"/>
</dbReference>
<dbReference type="PANTHER" id="PTHR11895:SF176">
    <property type="entry name" value="AMIDASE AMID-RELATED"/>
    <property type="match status" value="1"/>
</dbReference>
<dbReference type="eggNOG" id="COG0154">
    <property type="taxonomic scope" value="Bacteria"/>
</dbReference>
<accession>W5TE18</accession>
<gene>
    <name evidence="2" type="primary">gatA1</name>
    <name evidence="2" type="ORF">NONO_c26750</name>
</gene>
<dbReference type="GO" id="GO:0016874">
    <property type="term" value="F:ligase activity"/>
    <property type="evidence" value="ECO:0007669"/>
    <property type="project" value="UniProtKB-KW"/>
</dbReference>
<evidence type="ECO:0000313" key="3">
    <source>
        <dbReference type="Proteomes" id="UP000019150"/>
    </source>
</evidence>
<keyword evidence="3" id="KW-1185">Reference proteome</keyword>
<dbReference type="Pfam" id="PF01425">
    <property type="entry name" value="Amidase"/>
    <property type="match status" value="1"/>
</dbReference>
<dbReference type="InterPro" id="IPR023631">
    <property type="entry name" value="Amidase_dom"/>
</dbReference>
<reference evidence="2 3" key="1">
    <citation type="journal article" date="2014" name="Appl. Environ. Microbiol.">
        <title>Insights into the Microbial Degradation of Rubber and Gutta-Percha by Analysis of the Complete Genome of Nocardia nova SH22a.</title>
        <authorList>
            <person name="Luo Q."/>
            <person name="Hiessl S."/>
            <person name="Poehlein A."/>
            <person name="Daniel R."/>
            <person name="Steinbuchel A."/>
        </authorList>
    </citation>
    <scope>NUCLEOTIDE SEQUENCE [LARGE SCALE GENOMIC DNA]</scope>
    <source>
        <strain evidence="2">SH22a</strain>
    </source>
</reference>
<dbReference type="HOGENOM" id="CLU_009600_0_3_11"/>
<dbReference type="STRING" id="1415166.NONO_c26750"/>
<dbReference type="PROSITE" id="PS00571">
    <property type="entry name" value="AMIDASES"/>
    <property type="match status" value="1"/>
</dbReference>
<dbReference type="RefSeq" id="WP_025348939.1">
    <property type="nucleotide sequence ID" value="NZ_CP006850.1"/>
</dbReference>
<dbReference type="Proteomes" id="UP000019150">
    <property type="component" value="Chromosome"/>
</dbReference>
<dbReference type="EC" id="6.3.5.-" evidence="2"/>
<organism evidence="2 3">
    <name type="scientific">Nocardia nova SH22a</name>
    <dbReference type="NCBI Taxonomy" id="1415166"/>
    <lineage>
        <taxon>Bacteria</taxon>
        <taxon>Bacillati</taxon>
        <taxon>Actinomycetota</taxon>
        <taxon>Actinomycetes</taxon>
        <taxon>Mycobacteriales</taxon>
        <taxon>Nocardiaceae</taxon>
        <taxon>Nocardia</taxon>
    </lineage>
</organism>
<dbReference type="OrthoDB" id="182039at2"/>
<dbReference type="InterPro" id="IPR036928">
    <property type="entry name" value="AS_sf"/>
</dbReference>
<dbReference type="KEGG" id="nno:NONO_c26750"/>
<dbReference type="PATRIC" id="fig|1415166.3.peg.2742"/>
<sequence>MTAVPSDIAEAAAALRAGRTTSVELLEHALAVADRLDPALGVYLARFDDQARAAARAADEIRGSGVDLGPLHGIPLAVKDMLTSVEGPATAQSAVPDSAAIATDADAVAALRRAGAVITGKTTLMEFSKGYPDPDAPFPFPRNPWSLDHWAGGSSSGTAAGIGAGLFFGGLGSDSGGSIRIPAAFTGTCGHKPTFDLVPRGGLLPLSDSLDHVGPMGRSAYDCAVILEAIASGGAIHAARTLRTRLDGRTVRIDTAMGRDETSSDVATAFTAACEVFAELGAHIVDAPVPRYSELIEASSVIAAVEARATHSARLAAGAPYRPRTVATLEHGAGLTDDDRRRALRTVDEIRTVLSHELGDGVLVTPTAPTTALSIDAVRAGTETLSPTFTRTWNAVGFPATSIPMGFDRDGLPIGLQIVAPTGRDELCLGVGCAFQRRTRWHRIDPPLRRRRQHR</sequence>
<evidence type="ECO:0000259" key="1">
    <source>
        <dbReference type="Pfam" id="PF01425"/>
    </source>
</evidence>
<dbReference type="Gene3D" id="3.90.1300.10">
    <property type="entry name" value="Amidase signature (AS) domain"/>
    <property type="match status" value="1"/>
</dbReference>
<dbReference type="GO" id="GO:0016740">
    <property type="term" value="F:transferase activity"/>
    <property type="evidence" value="ECO:0007669"/>
    <property type="project" value="UniProtKB-KW"/>
</dbReference>
<dbReference type="PANTHER" id="PTHR11895">
    <property type="entry name" value="TRANSAMIDASE"/>
    <property type="match status" value="1"/>
</dbReference>
<dbReference type="AlphaFoldDB" id="W5TE18"/>
<proteinExistence type="predicted"/>